<feature type="region of interest" description="Disordered" evidence="1">
    <location>
        <begin position="172"/>
        <end position="200"/>
    </location>
</feature>
<evidence type="ECO:0000313" key="2">
    <source>
        <dbReference type="Proteomes" id="UP000095280"/>
    </source>
</evidence>
<proteinExistence type="predicted"/>
<name>A0A1I8FFS8_9PLAT</name>
<protein>
    <submittedName>
        <fullName evidence="3">Uncharacterized protein</fullName>
    </submittedName>
</protein>
<accession>A0A1I8FFS8</accession>
<reference evidence="3" key="1">
    <citation type="submission" date="2016-11" db="UniProtKB">
        <authorList>
            <consortium name="WormBaseParasite"/>
        </authorList>
    </citation>
    <scope>IDENTIFICATION</scope>
</reference>
<organism evidence="2 3">
    <name type="scientific">Macrostomum lignano</name>
    <dbReference type="NCBI Taxonomy" id="282301"/>
    <lineage>
        <taxon>Eukaryota</taxon>
        <taxon>Metazoa</taxon>
        <taxon>Spiralia</taxon>
        <taxon>Lophotrochozoa</taxon>
        <taxon>Platyhelminthes</taxon>
        <taxon>Rhabditophora</taxon>
        <taxon>Macrostomorpha</taxon>
        <taxon>Macrostomida</taxon>
        <taxon>Macrostomidae</taxon>
        <taxon>Macrostomum</taxon>
    </lineage>
</organism>
<keyword evidence="2" id="KW-1185">Reference proteome</keyword>
<dbReference type="WBParaSite" id="maker-unitig_332-snap-gene-0.2-mRNA-1">
    <property type="protein sequence ID" value="maker-unitig_332-snap-gene-0.2-mRNA-1"/>
    <property type="gene ID" value="maker-unitig_332-snap-gene-0.2"/>
</dbReference>
<dbReference type="AlphaFoldDB" id="A0A1I8FFS8"/>
<evidence type="ECO:0000256" key="1">
    <source>
        <dbReference type="SAM" id="MobiDB-lite"/>
    </source>
</evidence>
<sequence length="430" mass="47254">MHCGPCSVHQIQEGNLTQCRECTTDLCNDKFAKELVPELPNLIMCYNSRDFEEEKIIHPTGEALTLVDCGDDCEKLGWKMCRRCYSHMCNDRGDYWNYGDPDAKPRPFIQDRKLLSDEVVSVSSPVTRPTGLVRVSLSCTGPRINFPDYAWPRPQSNQLAGQPHGRLSRRLPSPAIVGGGHRASRRAGLVDTRRDRPPSGAALALARPRTDFRDAARRLADADHGEDRDAGRRRLLVDVVDEVPAAAAAAAAAEVDAVLVLLLLLLVADIAAALANRLIASRPVSVRVARIEAGSTRGCGASALGQTHQRSVNNVRFNLSLMTRRRRRDTGRGWRIKSGHFGDDGFVDKTGATFGGCCSGGCCSSGLGWHGNQRYWHIYTKSTGPLKARRTFKIAAPLSTELSHSRRGLPRRRLLLLHRPDANVAAKTAR</sequence>
<dbReference type="Proteomes" id="UP000095280">
    <property type="component" value="Unplaced"/>
</dbReference>
<evidence type="ECO:0000313" key="3">
    <source>
        <dbReference type="WBParaSite" id="maker-unitig_332-snap-gene-0.2-mRNA-1"/>
    </source>
</evidence>